<dbReference type="AlphaFoldDB" id="A0A098TI51"/>
<keyword evidence="1" id="KW-0812">Transmembrane</keyword>
<reference evidence="2 3" key="1">
    <citation type="journal article" date="2014" name="Mol. Ecol.">
        <title>Evolution of Synechococcus.</title>
        <authorList>
            <person name="Dvorak P."/>
            <person name="Casamatta D."/>
            <person name="Hasler P."/>
            <person name="Poulickova A."/>
            <person name="Ondrej V."/>
            <person name="Sanges R."/>
        </authorList>
    </citation>
    <scope>NUCLEOTIDE SEQUENCE [LARGE SCALE GENOMIC DNA]</scope>
    <source>
        <strain evidence="2 3">CAUP A 1101</strain>
    </source>
</reference>
<evidence type="ECO:0000313" key="3">
    <source>
        <dbReference type="Proteomes" id="UP000030170"/>
    </source>
</evidence>
<proteinExistence type="predicted"/>
<dbReference type="Proteomes" id="UP000030170">
    <property type="component" value="Unassembled WGS sequence"/>
</dbReference>
<dbReference type="EMBL" id="JJML01000060">
    <property type="protein sequence ID" value="KGF71657.1"/>
    <property type="molecule type" value="Genomic_DNA"/>
</dbReference>
<organism evidence="2 3">
    <name type="scientific">Neosynechococcus sphagnicola sy1</name>
    <dbReference type="NCBI Taxonomy" id="1497020"/>
    <lineage>
        <taxon>Bacteria</taxon>
        <taxon>Bacillati</taxon>
        <taxon>Cyanobacteriota</taxon>
        <taxon>Cyanophyceae</taxon>
        <taxon>Neosynechococcales</taxon>
        <taxon>Neosynechococcaceae</taxon>
        <taxon>Neosynechococcus</taxon>
    </lineage>
</organism>
<evidence type="ECO:0000256" key="1">
    <source>
        <dbReference type="SAM" id="Phobius"/>
    </source>
</evidence>
<keyword evidence="1" id="KW-1133">Transmembrane helix</keyword>
<sequence>MLFEAENEFNPAPGYLTIFLRTAGYRFFSLDNSQNMSAIAAGITSVETVAVVFISVLFLG</sequence>
<protein>
    <submittedName>
        <fullName evidence="2">Uncharacterized protein</fullName>
    </submittedName>
</protein>
<accession>A0A098TI51</accession>
<comment type="caution">
    <text evidence="2">The sequence shown here is derived from an EMBL/GenBank/DDBJ whole genome shotgun (WGS) entry which is preliminary data.</text>
</comment>
<keyword evidence="3" id="KW-1185">Reference proteome</keyword>
<feature type="transmembrane region" description="Helical" evidence="1">
    <location>
        <begin position="38"/>
        <end position="59"/>
    </location>
</feature>
<gene>
    <name evidence="2" type="ORF">DO97_16970</name>
</gene>
<dbReference type="RefSeq" id="WP_036536178.1">
    <property type="nucleotide sequence ID" value="NZ_JJML01000060.1"/>
</dbReference>
<evidence type="ECO:0000313" key="2">
    <source>
        <dbReference type="EMBL" id="KGF71657.1"/>
    </source>
</evidence>
<name>A0A098TI51_9CYAN</name>
<keyword evidence="1" id="KW-0472">Membrane</keyword>